<evidence type="ECO:0000256" key="7">
    <source>
        <dbReference type="ARBA" id="ARBA00023136"/>
    </source>
</evidence>
<protein>
    <recommendedName>
        <fullName evidence="11">Vitamin K epoxide reductase domain-containing protein</fullName>
    </recommendedName>
</protein>
<evidence type="ECO:0000313" key="13">
    <source>
        <dbReference type="Proteomes" id="UP000231157"/>
    </source>
</evidence>
<evidence type="ECO:0000313" key="12">
    <source>
        <dbReference type="EMBL" id="PIR89156.1"/>
    </source>
</evidence>
<dbReference type="GO" id="GO:0016020">
    <property type="term" value="C:membrane"/>
    <property type="evidence" value="ECO:0007669"/>
    <property type="project" value="UniProtKB-SubCell"/>
</dbReference>
<evidence type="ECO:0000259" key="11">
    <source>
        <dbReference type="SMART" id="SM00756"/>
    </source>
</evidence>
<organism evidence="12 13">
    <name type="scientific">Candidatus Harrisonbacteria bacterium CG10_big_fil_rev_8_21_14_0_10_40_38</name>
    <dbReference type="NCBI Taxonomy" id="1974583"/>
    <lineage>
        <taxon>Bacteria</taxon>
        <taxon>Candidatus Harrisoniibacteriota</taxon>
    </lineage>
</organism>
<sequence>MTNLEHSLIPKSKKTHKVALVALFVAAILGFCDATYLTAEHFLQAIPPCTIVNGCETVLTSPYATPFLGIPLALIGAVFYLTVFLFLIFYRETKSALLLKLIFGISILGFVATLFFVYLQVFVISALCLYCLFSAITSTTLFVSAIFLKRSYETPHEEPQI</sequence>
<keyword evidence="7 10" id="KW-0472">Membrane</keyword>
<evidence type="ECO:0000256" key="8">
    <source>
        <dbReference type="ARBA" id="ARBA00023157"/>
    </source>
</evidence>
<feature type="transmembrane region" description="Helical" evidence="10">
    <location>
        <begin position="124"/>
        <end position="148"/>
    </location>
</feature>
<dbReference type="GO" id="GO:0048038">
    <property type="term" value="F:quinone binding"/>
    <property type="evidence" value="ECO:0007669"/>
    <property type="project" value="UniProtKB-KW"/>
</dbReference>
<comment type="caution">
    <text evidence="12">The sequence shown here is derived from an EMBL/GenBank/DDBJ whole genome shotgun (WGS) entry which is preliminary data.</text>
</comment>
<comment type="subcellular location">
    <subcellularLocation>
        <location evidence="1">Membrane</location>
        <topology evidence="1">Multi-pass membrane protein</topology>
    </subcellularLocation>
</comment>
<dbReference type="PANTHER" id="PTHR34573">
    <property type="entry name" value="VKC DOMAIN-CONTAINING PROTEIN"/>
    <property type="match status" value="1"/>
</dbReference>
<evidence type="ECO:0000256" key="1">
    <source>
        <dbReference type="ARBA" id="ARBA00004141"/>
    </source>
</evidence>
<dbReference type="Pfam" id="PF07884">
    <property type="entry name" value="VKOR"/>
    <property type="match status" value="1"/>
</dbReference>
<evidence type="ECO:0000256" key="6">
    <source>
        <dbReference type="ARBA" id="ARBA00023002"/>
    </source>
</evidence>
<feature type="transmembrane region" description="Helical" evidence="10">
    <location>
        <begin position="97"/>
        <end position="118"/>
    </location>
</feature>
<dbReference type="InterPro" id="IPR038354">
    <property type="entry name" value="VKOR_sf"/>
</dbReference>
<evidence type="ECO:0000256" key="10">
    <source>
        <dbReference type="SAM" id="Phobius"/>
    </source>
</evidence>
<dbReference type="PANTHER" id="PTHR34573:SF1">
    <property type="entry name" value="VITAMIN K EPOXIDE REDUCTASE DOMAIN-CONTAINING PROTEIN"/>
    <property type="match status" value="1"/>
</dbReference>
<keyword evidence="4" id="KW-0874">Quinone</keyword>
<gene>
    <name evidence="12" type="ORF">COU07_02910</name>
</gene>
<evidence type="ECO:0000256" key="9">
    <source>
        <dbReference type="ARBA" id="ARBA00023284"/>
    </source>
</evidence>
<accession>A0A2H0UU31</accession>
<name>A0A2H0UU31_9BACT</name>
<comment type="similarity">
    <text evidence="2">Belongs to the VKOR family.</text>
</comment>
<keyword evidence="9" id="KW-0676">Redox-active center</keyword>
<evidence type="ECO:0000256" key="5">
    <source>
        <dbReference type="ARBA" id="ARBA00022989"/>
    </source>
</evidence>
<reference evidence="13" key="1">
    <citation type="submission" date="2017-09" db="EMBL/GenBank/DDBJ databases">
        <title>Depth-based differentiation of microbial function through sediment-hosted aquifers and enrichment of novel symbionts in the deep terrestrial subsurface.</title>
        <authorList>
            <person name="Probst A.J."/>
            <person name="Ladd B."/>
            <person name="Jarett J.K."/>
            <person name="Geller-Mcgrath D.E."/>
            <person name="Sieber C.M.K."/>
            <person name="Emerson J.B."/>
            <person name="Anantharaman K."/>
            <person name="Thomas B.C."/>
            <person name="Malmstrom R."/>
            <person name="Stieglmeier M."/>
            <person name="Klingl A."/>
            <person name="Woyke T."/>
            <person name="Ryan C.M."/>
            <person name="Banfield J.F."/>
        </authorList>
    </citation>
    <scope>NUCLEOTIDE SEQUENCE [LARGE SCALE GENOMIC DNA]</scope>
</reference>
<evidence type="ECO:0000256" key="3">
    <source>
        <dbReference type="ARBA" id="ARBA00022692"/>
    </source>
</evidence>
<dbReference type="GO" id="GO:0016491">
    <property type="term" value="F:oxidoreductase activity"/>
    <property type="evidence" value="ECO:0007669"/>
    <property type="project" value="UniProtKB-KW"/>
</dbReference>
<feature type="domain" description="Vitamin K epoxide reductase" evidence="11">
    <location>
        <begin position="16"/>
        <end position="149"/>
    </location>
</feature>
<dbReference type="SMART" id="SM00756">
    <property type="entry name" value="VKc"/>
    <property type="match status" value="1"/>
</dbReference>
<proteinExistence type="inferred from homology"/>
<dbReference type="Gene3D" id="1.20.1440.130">
    <property type="entry name" value="VKOR domain"/>
    <property type="match status" value="1"/>
</dbReference>
<dbReference type="EMBL" id="PFAZ01000007">
    <property type="protein sequence ID" value="PIR89156.1"/>
    <property type="molecule type" value="Genomic_DNA"/>
</dbReference>
<keyword evidence="3 10" id="KW-0812">Transmembrane</keyword>
<dbReference type="InterPro" id="IPR012932">
    <property type="entry name" value="VKOR"/>
</dbReference>
<evidence type="ECO:0000256" key="2">
    <source>
        <dbReference type="ARBA" id="ARBA00006214"/>
    </source>
</evidence>
<dbReference type="CDD" id="cd12916">
    <property type="entry name" value="VKOR_1"/>
    <property type="match status" value="1"/>
</dbReference>
<dbReference type="AlphaFoldDB" id="A0A2H0UU31"/>
<dbReference type="Proteomes" id="UP000231157">
    <property type="component" value="Unassembled WGS sequence"/>
</dbReference>
<keyword evidence="5 10" id="KW-1133">Transmembrane helix</keyword>
<keyword evidence="8" id="KW-1015">Disulfide bond</keyword>
<keyword evidence="6" id="KW-0560">Oxidoreductase</keyword>
<evidence type="ECO:0000256" key="4">
    <source>
        <dbReference type="ARBA" id="ARBA00022719"/>
    </source>
</evidence>
<feature type="transmembrane region" description="Helical" evidence="10">
    <location>
        <begin position="67"/>
        <end position="90"/>
    </location>
</feature>
<dbReference type="InterPro" id="IPR044698">
    <property type="entry name" value="VKOR/LTO1"/>
</dbReference>